<evidence type="ECO:0000313" key="7">
    <source>
        <dbReference type="Proteomes" id="UP000184510"/>
    </source>
</evidence>
<dbReference type="AlphaFoldDB" id="A0A1M6IEI7"/>
<reference evidence="6 7" key="1">
    <citation type="submission" date="2016-11" db="EMBL/GenBank/DDBJ databases">
        <authorList>
            <person name="Jaros S."/>
            <person name="Januszkiewicz K."/>
            <person name="Wedrychowicz H."/>
        </authorList>
    </citation>
    <scope>NUCLEOTIDE SEQUENCE [LARGE SCALE GENOMIC DNA]</scope>
    <source>
        <strain evidence="6 7">DSM 18772</strain>
    </source>
</reference>
<evidence type="ECO:0000256" key="3">
    <source>
        <dbReference type="RuleBase" id="RU004447"/>
    </source>
</evidence>
<dbReference type="GO" id="GO:0006508">
    <property type="term" value="P:proteolysis"/>
    <property type="evidence" value="ECO:0007669"/>
    <property type="project" value="InterPro"/>
</dbReference>
<dbReference type="EMBL" id="FQYR01000003">
    <property type="protein sequence ID" value="SHJ32884.1"/>
    <property type="molecule type" value="Genomic_DNA"/>
</dbReference>
<dbReference type="Gene3D" id="3.30.830.10">
    <property type="entry name" value="Metalloenzyme, LuxS/M16 peptidase-like"/>
    <property type="match status" value="2"/>
</dbReference>
<evidence type="ECO:0000259" key="4">
    <source>
        <dbReference type="Pfam" id="PF00675"/>
    </source>
</evidence>
<dbReference type="InterPro" id="IPR007863">
    <property type="entry name" value="Peptidase_M16_C"/>
</dbReference>
<dbReference type="InterPro" id="IPR050361">
    <property type="entry name" value="MPP/UQCRC_Complex"/>
</dbReference>
<dbReference type="InParanoid" id="A0A1M6IEI7"/>
<dbReference type="Pfam" id="PF05193">
    <property type="entry name" value="Peptidase_M16_C"/>
    <property type="match status" value="1"/>
</dbReference>
<evidence type="ECO:0000313" key="6">
    <source>
        <dbReference type="EMBL" id="SHJ32884.1"/>
    </source>
</evidence>
<dbReference type="GO" id="GO:0004222">
    <property type="term" value="F:metalloendopeptidase activity"/>
    <property type="evidence" value="ECO:0007669"/>
    <property type="project" value="InterPro"/>
</dbReference>
<sequence length="425" mass="47866">MQMHHDQLRGFHVATSEMPYMDSVSVGIYIPVGSRYEELAVNGVAHFLEHMIFKGTSDRSALDLAIAIEGAGGTINAYTTEDQTCLETRGPVELLPEFLEVMADMLWHSTFSIEEIEREREVIAEEIVMYQENPGDHLHDLLSAALWPDHPLGRPITGTEASIQSIHRETLEEFAEEHYSVEGLTLAVAGNVKHEDVLKLADKFLPAASTPQKTFEHFDPDRRSAEVQDLPLLHDQREIEQVHLAIAYHTNGRHSSDRHILRMLSFLLGETMSSRLFQELREKRGLCYSISSDYSLYEDTGTFEIHVGLDAQRLDECIDALHMVLADLKNNGFTAAELRQSKRYADGQAKIGLESTHSRMSWMGDSLMSFGKIIDPEEARATLASVTLDEIRALTSKTFMRENISIASIGPHTEANMRQALEKLF</sequence>
<accession>A0A1M6IEI7</accession>
<dbReference type="InterPro" id="IPR001431">
    <property type="entry name" value="Pept_M16_Zn_BS"/>
</dbReference>
<dbReference type="RefSeq" id="WP_143183371.1">
    <property type="nucleotide sequence ID" value="NZ_FQYR01000003.1"/>
</dbReference>
<protein>
    <submittedName>
        <fullName evidence="6">Predicted Zn-dependent peptidase</fullName>
    </submittedName>
</protein>
<evidence type="ECO:0000256" key="2">
    <source>
        <dbReference type="ARBA" id="ARBA00007261"/>
    </source>
</evidence>
<comment type="cofactor">
    <cofactor evidence="1">
        <name>Zn(2+)</name>
        <dbReference type="ChEBI" id="CHEBI:29105"/>
    </cofactor>
</comment>
<dbReference type="InterPro" id="IPR011249">
    <property type="entry name" value="Metalloenz_LuxS/M16"/>
</dbReference>
<dbReference type="SUPFAM" id="SSF63411">
    <property type="entry name" value="LuxS/MPP-like metallohydrolase"/>
    <property type="match status" value="2"/>
</dbReference>
<dbReference type="Pfam" id="PF00675">
    <property type="entry name" value="Peptidase_M16"/>
    <property type="match status" value="1"/>
</dbReference>
<dbReference type="PANTHER" id="PTHR11851">
    <property type="entry name" value="METALLOPROTEASE"/>
    <property type="match status" value="1"/>
</dbReference>
<keyword evidence="7" id="KW-1185">Reference proteome</keyword>
<evidence type="ECO:0000256" key="1">
    <source>
        <dbReference type="ARBA" id="ARBA00001947"/>
    </source>
</evidence>
<organism evidence="6 7">
    <name type="scientific">Rubritalea squalenifaciens DSM 18772</name>
    <dbReference type="NCBI Taxonomy" id="1123071"/>
    <lineage>
        <taxon>Bacteria</taxon>
        <taxon>Pseudomonadati</taxon>
        <taxon>Verrucomicrobiota</taxon>
        <taxon>Verrucomicrobiia</taxon>
        <taxon>Verrucomicrobiales</taxon>
        <taxon>Rubritaleaceae</taxon>
        <taxon>Rubritalea</taxon>
    </lineage>
</organism>
<comment type="similarity">
    <text evidence="2 3">Belongs to the peptidase M16 family.</text>
</comment>
<dbReference type="PROSITE" id="PS00143">
    <property type="entry name" value="INSULINASE"/>
    <property type="match status" value="1"/>
</dbReference>
<dbReference type="Proteomes" id="UP000184510">
    <property type="component" value="Unassembled WGS sequence"/>
</dbReference>
<proteinExistence type="inferred from homology"/>
<evidence type="ECO:0000259" key="5">
    <source>
        <dbReference type="Pfam" id="PF05193"/>
    </source>
</evidence>
<feature type="domain" description="Peptidase M16 C-terminal" evidence="5">
    <location>
        <begin position="166"/>
        <end position="343"/>
    </location>
</feature>
<dbReference type="PANTHER" id="PTHR11851:SF49">
    <property type="entry name" value="MITOCHONDRIAL-PROCESSING PEPTIDASE SUBUNIT ALPHA"/>
    <property type="match status" value="1"/>
</dbReference>
<name>A0A1M6IEI7_9BACT</name>
<gene>
    <name evidence="6" type="ORF">SAMN02745181_1781</name>
</gene>
<dbReference type="GO" id="GO:0046872">
    <property type="term" value="F:metal ion binding"/>
    <property type="evidence" value="ECO:0007669"/>
    <property type="project" value="InterPro"/>
</dbReference>
<feature type="domain" description="Peptidase M16 N-terminal" evidence="4">
    <location>
        <begin position="13"/>
        <end position="159"/>
    </location>
</feature>
<dbReference type="OrthoDB" id="9811314at2"/>
<dbReference type="InterPro" id="IPR011765">
    <property type="entry name" value="Pept_M16_N"/>
</dbReference>
<dbReference type="STRING" id="1123071.SAMN02745181_1781"/>